<sequence length="33" mass="3948">MKYEPLRSTDTWGRDTFGHKMLVSYIYSTYIST</sequence>
<name>A0A0K2U737_LEPSM</name>
<organism evidence="1">
    <name type="scientific">Lepeophtheirus salmonis</name>
    <name type="common">Salmon louse</name>
    <name type="synonym">Caligus salmonis</name>
    <dbReference type="NCBI Taxonomy" id="72036"/>
    <lineage>
        <taxon>Eukaryota</taxon>
        <taxon>Metazoa</taxon>
        <taxon>Ecdysozoa</taxon>
        <taxon>Arthropoda</taxon>
        <taxon>Crustacea</taxon>
        <taxon>Multicrustacea</taxon>
        <taxon>Hexanauplia</taxon>
        <taxon>Copepoda</taxon>
        <taxon>Siphonostomatoida</taxon>
        <taxon>Caligidae</taxon>
        <taxon>Lepeophtheirus</taxon>
    </lineage>
</organism>
<proteinExistence type="predicted"/>
<dbReference type="EMBL" id="HACA01016175">
    <property type="protein sequence ID" value="CDW33536.1"/>
    <property type="molecule type" value="Transcribed_RNA"/>
</dbReference>
<protein>
    <submittedName>
        <fullName evidence="1">Uncharacterized protein</fullName>
    </submittedName>
</protein>
<accession>A0A0K2U737</accession>
<dbReference type="AlphaFoldDB" id="A0A0K2U737"/>
<evidence type="ECO:0000313" key="1">
    <source>
        <dbReference type="EMBL" id="CDW33536.1"/>
    </source>
</evidence>
<reference evidence="1" key="1">
    <citation type="submission" date="2014-05" db="EMBL/GenBank/DDBJ databases">
        <authorList>
            <person name="Chronopoulou M."/>
        </authorList>
    </citation>
    <scope>NUCLEOTIDE SEQUENCE</scope>
    <source>
        <tissue evidence="1">Whole organism</tissue>
    </source>
</reference>